<dbReference type="AlphaFoldDB" id="A0A1J4J9J9"/>
<keyword evidence="1" id="KW-0472">Membrane</keyword>
<feature type="signal peptide" evidence="2">
    <location>
        <begin position="1"/>
        <end position="15"/>
    </location>
</feature>
<dbReference type="GeneID" id="94830060"/>
<comment type="caution">
    <text evidence="3">The sequence shown here is derived from an EMBL/GenBank/DDBJ whole genome shotgun (WGS) entry which is preliminary data.</text>
</comment>
<keyword evidence="1" id="KW-1133">Transmembrane helix</keyword>
<feature type="transmembrane region" description="Helical" evidence="1">
    <location>
        <begin position="316"/>
        <end position="337"/>
    </location>
</feature>
<feature type="transmembrane region" description="Helical" evidence="1">
    <location>
        <begin position="586"/>
        <end position="609"/>
    </location>
</feature>
<keyword evidence="4" id="KW-1185">Reference proteome</keyword>
<evidence type="ECO:0000256" key="2">
    <source>
        <dbReference type="SAM" id="SignalP"/>
    </source>
</evidence>
<organism evidence="3 4">
    <name type="scientific">Tritrichomonas foetus</name>
    <dbReference type="NCBI Taxonomy" id="1144522"/>
    <lineage>
        <taxon>Eukaryota</taxon>
        <taxon>Metamonada</taxon>
        <taxon>Parabasalia</taxon>
        <taxon>Tritrichomonadida</taxon>
        <taxon>Tritrichomonadidae</taxon>
        <taxon>Tritrichomonas</taxon>
    </lineage>
</organism>
<dbReference type="VEuPathDB" id="TrichDB:TRFO_10283"/>
<protein>
    <submittedName>
        <fullName evidence="3">Uncharacterized protein</fullName>
    </submittedName>
</protein>
<evidence type="ECO:0000313" key="4">
    <source>
        <dbReference type="Proteomes" id="UP000179807"/>
    </source>
</evidence>
<feature type="transmembrane region" description="Helical" evidence="1">
    <location>
        <begin position="358"/>
        <end position="378"/>
    </location>
</feature>
<gene>
    <name evidence="3" type="ORF">TRFO_10283</name>
</gene>
<sequence length="676" mass="76040">MLIFFLAQFISCACEDHNLPTAVRALIELIRKMKGSTPLRLFGKDTIQSIPQTSNFTELKQQALNFTMGQFFPQIVVFILSLAAFILTLVFTIFICICCLPIRSTRPGFCITFWWVIFSLFFGVSIAYYILAIIETPKFIDDYPKITEIIDSATVDLKSSFMNLTENYFNLSTSTFSEADGSFGAPSVFVNENGWKIDSLLSSMTNYNNFLNDTIQYINDQISIQKCTYSNISSLNADSLPSLQNSLQNVSETIKKIDLENGGNILTFARNARNILVDYINLLSNDPWVNVPTILDEYRDVELEKAIPSFNTDNSYYKAMEICLYIVFCLLVIYYILQTVAVCMRNDYSRCCVIANMPFSLIAAIIIGVIGIVTTSMACSISEVCDDSSTFAANYYSGKEAFKSTSMPPLQVALFDLDDATLYDLLSFEYFANFSREVNFNAVSAPAKPANFFGLKTSADNLKIELNKSFIINTDLLQVIETALTMRRQMITMNCGSNILDNLTQVINTANIFYFLMNYDLPLVQTAANSFTNYNGEASKNQFVNSFSNLAYKQIFDNEETLGTSKFTCPLRSSKQIFCKETGGTFAYLAVFAHFYLVSLIGFSSLLCCRRKGMISAMYDDEPVNQRNKAPRKNMIWSQNYIISSSSSSSSTMSSKRYSSDSDSFDMFQQSRAGVL</sequence>
<dbReference type="Proteomes" id="UP000179807">
    <property type="component" value="Unassembled WGS sequence"/>
</dbReference>
<feature type="chain" id="PRO_5012430257" evidence="2">
    <location>
        <begin position="16"/>
        <end position="676"/>
    </location>
</feature>
<keyword evidence="2" id="KW-0732">Signal</keyword>
<evidence type="ECO:0000256" key="1">
    <source>
        <dbReference type="SAM" id="Phobius"/>
    </source>
</evidence>
<name>A0A1J4J9J9_9EUKA</name>
<feature type="transmembrane region" description="Helical" evidence="1">
    <location>
        <begin position="112"/>
        <end position="131"/>
    </location>
</feature>
<reference evidence="3" key="1">
    <citation type="submission" date="2016-10" db="EMBL/GenBank/DDBJ databases">
        <authorList>
            <person name="Benchimol M."/>
            <person name="Almeida L.G."/>
            <person name="Vasconcelos A.T."/>
            <person name="Perreira-Neves A."/>
            <person name="Rosa I.A."/>
            <person name="Tasca T."/>
            <person name="Bogo M.R."/>
            <person name="de Souza W."/>
        </authorList>
    </citation>
    <scope>NUCLEOTIDE SEQUENCE [LARGE SCALE GENOMIC DNA]</scope>
    <source>
        <strain evidence="3">K</strain>
    </source>
</reference>
<accession>A0A1J4J9J9</accession>
<dbReference type="RefSeq" id="XP_068349011.1">
    <property type="nucleotide sequence ID" value="XM_068495356.1"/>
</dbReference>
<evidence type="ECO:0000313" key="3">
    <source>
        <dbReference type="EMBL" id="OHS95874.1"/>
    </source>
</evidence>
<proteinExistence type="predicted"/>
<keyword evidence="1" id="KW-0812">Transmembrane</keyword>
<feature type="transmembrane region" description="Helical" evidence="1">
    <location>
        <begin position="75"/>
        <end position="100"/>
    </location>
</feature>
<dbReference type="EMBL" id="MLAK01001215">
    <property type="protein sequence ID" value="OHS95874.1"/>
    <property type="molecule type" value="Genomic_DNA"/>
</dbReference>